<reference evidence="1" key="1">
    <citation type="submission" date="2020-06" db="EMBL/GenBank/DDBJ databases">
        <authorList>
            <person name="Li T."/>
            <person name="Hu X."/>
            <person name="Zhang T."/>
            <person name="Song X."/>
            <person name="Zhang H."/>
            <person name="Dai N."/>
            <person name="Sheng W."/>
            <person name="Hou X."/>
            <person name="Wei L."/>
        </authorList>
    </citation>
    <scope>NUCLEOTIDE SEQUENCE</scope>
    <source>
        <strain evidence="1">G02</strain>
        <tissue evidence="1">Leaf</tissue>
    </source>
</reference>
<accession>A0AAW2VQV5</accession>
<dbReference type="EMBL" id="JACGWJ010000003">
    <property type="protein sequence ID" value="KAL0430831.1"/>
    <property type="molecule type" value="Genomic_DNA"/>
</dbReference>
<comment type="caution">
    <text evidence="1">The sequence shown here is derived from an EMBL/GenBank/DDBJ whole genome shotgun (WGS) entry which is preliminary data.</text>
</comment>
<protein>
    <submittedName>
        <fullName evidence="1">Uncharacterized protein</fullName>
    </submittedName>
</protein>
<reference evidence="1" key="2">
    <citation type="journal article" date="2024" name="Plant">
        <title>Genomic evolution and insights into agronomic trait innovations of Sesamum species.</title>
        <authorList>
            <person name="Miao H."/>
            <person name="Wang L."/>
            <person name="Qu L."/>
            <person name="Liu H."/>
            <person name="Sun Y."/>
            <person name="Le M."/>
            <person name="Wang Q."/>
            <person name="Wei S."/>
            <person name="Zheng Y."/>
            <person name="Lin W."/>
            <person name="Duan Y."/>
            <person name="Cao H."/>
            <person name="Xiong S."/>
            <person name="Wang X."/>
            <person name="Wei L."/>
            <person name="Li C."/>
            <person name="Ma Q."/>
            <person name="Ju M."/>
            <person name="Zhao R."/>
            <person name="Li G."/>
            <person name="Mu C."/>
            <person name="Tian Q."/>
            <person name="Mei H."/>
            <person name="Zhang T."/>
            <person name="Gao T."/>
            <person name="Zhang H."/>
        </authorList>
    </citation>
    <scope>NUCLEOTIDE SEQUENCE</scope>
    <source>
        <strain evidence="1">G02</strain>
    </source>
</reference>
<dbReference type="AlphaFoldDB" id="A0AAW2VQV5"/>
<gene>
    <name evidence="1" type="ORF">Sradi_0709100</name>
</gene>
<organism evidence="1">
    <name type="scientific">Sesamum radiatum</name>
    <name type="common">Black benniseed</name>
    <dbReference type="NCBI Taxonomy" id="300843"/>
    <lineage>
        <taxon>Eukaryota</taxon>
        <taxon>Viridiplantae</taxon>
        <taxon>Streptophyta</taxon>
        <taxon>Embryophyta</taxon>
        <taxon>Tracheophyta</taxon>
        <taxon>Spermatophyta</taxon>
        <taxon>Magnoliopsida</taxon>
        <taxon>eudicotyledons</taxon>
        <taxon>Gunneridae</taxon>
        <taxon>Pentapetalae</taxon>
        <taxon>asterids</taxon>
        <taxon>lamiids</taxon>
        <taxon>Lamiales</taxon>
        <taxon>Pedaliaceae</taxon>
        <taxon>Sesamum</taxon>
    </lineage>
</organism>
<evidence type="ECO:0000313" key="1">
    <source>
        <dbReference type="EMBL" id="KAL0430831.1"/>
    </source>
</evidence>
<name>A0AAW2VQV5_SESRA</name>
<proteinExistence type="predicted"/>
<dbReference type="PANTHER" id="PTHR33116:SF86">
    <property type="entry name" value="REVERSE TRANSCRIPTASE DOMAIN-CONTAINING PROTEIN"/>
    <property type="match status" value="1"/>
</dbReference>
<dbReference type="PANTHER" id="PTHR33116">
    <property type="entry name" value="REVERSE TRANSCRIPTASE ZINC-BINDING DOMAIN-CONTAINING PROTEIN-RELATED-RELATED"/>
    <property type="match status" value="1"/>
</dbReference>
<sequence>MPTFVMSCFLVPDSICKEIEGLMADFFWHNKGGRKIHWIACDKMCAPKEEGGLGFRKLGGF</sequence>